<protein>
    <recommendedName>
        <fullName evidence="1">UGSC-like domain-containing protein</fullName>
    </recommendedName>
</protein>
<dbReference type="InterPro" id="IPR057767">
    <property type="entry name" value="UGSC-like_dom"/>
</dbReference>
<sequence>MLVKNSPSRSGANSTVWIRMGVLTGEDDSSLFVAGDGFPLVPVTSLKIRQMLACTTRKPKELLGKCPPSYNEVTVEKVAAVAVLAGCKPEYVNVVLSAVECMLEKDYNLHGVHATTMGATPCIIVNGPVRNECSLNCHTGALGSGSRANACIGRTVKLVLKVIGKAELGGTESTTLGTPMKYTFCVSENEHLLNEINNEYGDKMDWKPLQNRSSVTMVTVTSGPHQVTDFLERSADGVVDLLARSMVTSYNWYAPFINECILFLSPEHIRTLSAGGVRSKEDLANRLWRRCNILFVSAYAAIIRTQLPNLPILAFFIGNFLRLIGSLANLLGFGGLGKVLPKFNSPRSLYIVVTGGEAGKFSSFCPGFGVGKPGMPTYGLSKGVTKPVQDSLTASQVLNRFEELKVEKFAPIIDEIYLGNTKKKESFPISARSGISDMKGTIGLVDISKPMGSIFLDRMQERFEKQFPMLQVKRYCKETFSRPAKKSLVDKITSECDYVIQALAD</sequence>
<reference evidence="2" key="1">
    <citation type="submission" date="2021-01" db="EMBL/GenBank/DDBJ databases">
        <authorList>
            <person name="Corre E."/>
            <person name="Pelletier E."/>
            <person name="Niang G."/>
            <person name="Scheremetjew M."/>
            <person name="Finn R."/>
            <person name="Kale V."/>
            <person name="Holt S."/>
            <person name="Cochrane G."/>
            <person name="Meng A."/>
            <person name="Brown T."/>
            <person name="Cohen L."/>
        </authorList>
    </citation>
    <scope>NUCLEOTIDE SEQUENCE</scope>
    <source>
        <strain evidence="2">GSBS06</strain>
    </source>
</reference>
<name>A0A7S3PLP2_9STRA</name>
<proteinExistence type="predicted"/>
<gene>
    <name evidence="2" type="ORF">ASTO00021_LOCUS13399</name>
</gene>
<dbReference type="EMBL" id="HBIN01017560">
    <property type="protein sequence ID" value="CAE0443305.1"/>
    <property type="molecule type" value="Transcribed_RNA"/>
</dbReference>
<evidence type="ECO:0000259" key="1">
    <source>
        <dbReference type="Pfam" id="PF24696"/>
    </source>
</evidence>
<organism evidence="2">
    <name type="scientific">Aplanochytrium stocchinoi</name>
    <dbReference type="NCBI Taxonomy" id="215587"/>
    <lineage>
        <taxon>Eukaryota</taxon>
        <taxon>Sar</taxon>
        <taxon>Stramenopiles</taxon>
        <taxon>Bigyra</taxon>
        <taxon>Labyrinthulomycetes</taxon>
        <taxon>Thraustochytrida</taxon>
        <taxon>Thraustochytriidae</taxon>
        <taxon>Aplanochytrium</taxon>
    </lineage>
</organism>
<evidence type="ECO:0000313" key="2">
    <source>
        <dbReference type="EMBL" id="CAE0443305.1"/>
    </source>
</evidence>
<feature type="domain" description="UGSC-like" evidence="1">
    <location>
        <begin position="436"/>
        <end position="505"/>
    </location>
</feature>
<accession>A0A7S3PLP2</accession>
<dbReference type="AlphaFoldDB" id="A0A7S3PLP2"/>
<dbReference type="Pfam" id="PF24696">
    <property type="entry name" value="UGSC"/>
    <property type="match status" value="1"/>
</dbReference>